<gene>
    <name evidence="1" type="ORF">AWZ03_014694</name>
</gene>
<evidence type="ECO:0000313" key="1">
    <source>
        <dbReference type="EMBL" id="TDG38884.1"/>
    </source>
</evidence>
<reference evidence="1 2" key="1">
    <citation type="journal article" date="2019" name="J. Hered.">
        <title>An Improved Genome Assembly for Drosophila navojoa, the Basal Species in the mojavensis Cluster.</title>
        <authorList>
            <person name="Vanderlinde T."/>
            <person name="Dupim E.G."/>
            <person name="Nazario-Yepiz N.O."/>
            <person name="Carvalho A.B."/>
        </authorList>
    </citation>
    <scope>NUCLEOTIDE SEQUENCE [LARGE SCALE GENOMIC DNA]</scope>
    <source>
        <strain evidence="1">Navoj_Jal97</strain>
        <tissue evidence="1">Whole organism</tissue>
    </source>
</reference>
<proteinExistence type="predicted"/>
<protein>
    <submittedName>
        <fullName evidence="1">Uncharacterized protein</fullName>
    </submittedName>
</protein>
<evidence type="ECO:0000313" key="2">
    <source>
        <dbReference type="Proteomes" id="UP000295192"/>
    </source>
</evidence>
<organism evidence="1 2">
    <name type="scientific">Drosophila navojoa</name>
    <name type="common">Fruit fly</name>
    <dbReference type="NCBI Taxonomy" id="7232"/>
    <lineage>
        <taxon>Eukaryota</taxon>
        <taxon>Metazoa</taxon>
        <taxon>Ecdysozoa</taxon>
        <taxon>Arthropoda</taxon>
        <taxon>Hexapoda</taxon>
        <taxon>Insecta</taxon>
        <taxon>Pterygota</taxon>
        <taxon>Neoptera</taxon>
        <taxon>Endopterygota</taxon>
        <taxon>Diptera</taxon>
        <taxon>Brachycera</taxon>
        <taxon>Muscomorpha</taxon>
        <taxon>Ephydroidea</taxon>
        <taxon>Drosophilidae</taxon>
        <taxon>Drosophila</taxon>
    </lineage>
</organism>
<accession>A0A484AR81</accession>
<keyword evidence="2" id="KW-1185">Reference proteome</keyword>
<dbReference type="EMBL" id="LSRL02001708">
    <property type="protein sequence ID" value="TDG38884.1"/>
    <property type="molecule type" value="Genomic_DNA"/>
</dbReference>
<dbReference type="AlphaFoldDB" id="A0A484AR81"/>
<sequence length="66" mass="7020">MIVAAKFALIALRRTDACEFRSTASATKSSSGTIEAKASAASSETVVKEQLTLIALSLYVALMRRL</sequence>
<name>A0A484AR81_DRONA</name>
<dbReference type="Proteomes" id="UP000295192">
    <property type="component" value="Unassembled WGS sequence"/>
</dbReference>
<comment type="caution">
    <text evidence="1">The sequence shown here is derived from an EMBL/GenBank/DDBJ whole genome shotgun (WGS) entry which is preliminary data.</text>
</comment>